<dbReference type="AlphaFoldDB" id="A0A4Q9PCJ5"/>
<feature type="domain" description="DUF6534" evidence="3">
    <location>
        <begin position="179"/>
        <end position="266"/>
    </location>
</feature>
<name>A0A4Q9PCJ5_9APHY</name>
<accession>A0A4Q9PCJ5</accession>
<evidence type="ECO:0000313" key="4">
    <source>
        <dbReference type="EMBL" id="TBU52530.1"/>
    </source>
</evidence>
<keyword evidence="2" id="KW-0472">Membrane</keyword>
<dbReference type="InterPro" id="IPR045339">
    <property type="entry name" value="DUF6534"/>
</dbReference>
<gene>
    <name evidence="4" type="ORF">BD310DRAFT_970774</name>
</gene>
<feature type="transmembrane region" description="Helical" evidence="2">
    <location>
        <begin position="100"/>
        <end position="121"/>
    </location>
</feature>
<feature type="transmembrane region" description="Helical" evidence="2">
    <location>
        <begin position="174"/>
        <end position="196"/>
    </location>
</feature>
<keyword evidence="2" id="KW-1133">Transmembrane helix</keyword>
<sequence length="350" mass="38219">MAANTTIPMLAEPSDPIQVPSLADTYGALFIGNCVALVYVFQRHIVASELKNPMHYLVRLYGVVVIFLCETLHAILPIHLCYYHLVKNYFNPVALGNDTWSLRLLAPLSSVSMLACQGFYTRRVFIFDSRYRIIVAATIVLLLAETGFMIALSVKAYEGRQMQDFLHLTWIVSAVYGLAMAIDSILTGTLIIYLLGSRTGTKRTDTMVQTLIVYTVNTGLVTSIVAMLSFVFGIIMPGNLVYFAMGIVATKRSCCSLSMKLNSRRSLSSAFVDNLDSRSIMFNNSMGCTHCSAVQRKTAPQVALVSFPGHGDVDTSGNGSESQVEEMRFRGGDPESAAGSEAKKVTVGSV</sequence>
<evidence type="ECO:0000256" key="1">
    <source>
        <dbReference type="SAM" id="MobiDB-lite"/>
    </source>
</evidence>
<keyword evidence="5" id="KW-1185">Reference proteome</keyword>
<evidence type="ECO:0000313" key="5">
    <source>
        <dbReference type="Proteomes" id="UP000292082"/>
    </source>
</evidence>
<dbReference type="PANTHER" id="PTHR40465:SF1">
    <property type="entry name" value="DUF6534 DOMAIN-CONTAINING PROTEIN"/>
    <property type="match status" value="1"/>
</dbReference>
<feature type="transmembrane region" description="Helical" evidence="2">
    <location>
        <begin position="133"/>
        <end position="154"/>
    </location>
</feature>
<feature type="region of interest" description="Disordered" evidence="1">
    <location>
        <begin position="309"/>
        <end position="350"/>
    </location>
</feature>
<feature type="transmembrane region" description="Helical" evidence="2">
    <location>
        <begin position="26"/>
        <end position="46"/>
    </location>
</feature>
<dbReference type="EMBL" id="ML145247">
    <property type="protein sequence ID" value="TBU52530.1"/>
    <property type="molecule type" value="Genomic_DNA"/>
</dbReference>
<reference evidence="4 5" key="1">
    <citation type="submission" date="2019-01" db="EMBL/GenBank/DDBJ databases">
        <title>Draft genome sequences of three monokaryotic isolates of the white-rot basidiomycete fungus Dichomitus squalens.</title>
        <authorList>
            <consortium name="DOE Joint Genome Institute"/>
            <person name="Lopez S.C."/>
            <person name="Andreopoulos B."/>
            <person name="Pangilinan J."/>
            <person name="Lipzen A."/>
            <person name="Riley R."/>
            <person name="Ahrendt S."/>
            <person name="Ng V."/>
            <person name="Barry K."/>
            <person name="Daum C."/>
            <person name="Grigoriev I.V."/>
            <person name="Hilden K.S."/>
            <person name="Makela M.R."/>
            <person name="de Vries R.P."/>
        </authorList>
    </citation>
    <scope>NUCLEOTIDE SEQUENCE [LARGE SCALE GENOMIC DNA]</scope>
    <source>
        <strain evidence="4 5">CBS 464.89</strain>
    </source>
</reference>
<feature type="transmembrane region" description="Helical" evidence="2">
    <location>
        <begin position="58"/>
        <end position="80"/>
    </location>
</feature>
<feature type="transmembrane region" description="Helical" evidence="2">
    <location>
        <begin position="208"/>
        <end position="235"/>
    </location>
</feature>
<evidence type="ECO:0000259" key="3">
    <source>
        <dbReference type="Pfam" id="PF20152"/>
    </source>
</evidence>
<dbReference type="Proteomes" id="UP000292082">
    <property type="component" value="Unassembled WGS sequence"/>
</dbReference>
<keyword evidence="2" id="KW-0812">Transmembrane</keyword>
<protein>
    <recommendedName>
        <fullName evidence="3">DUF6534 domain-containing protein</fullName>
    </recommendedName>
</protein>
<dbReference type="Pfam" id="PF20152">
    <property type="entry name" value="DUF6534"/>
    <property type="match status" value="1"/>
</dbReference>
<evidence type="ECO:0000256" key="2">
    <source>
        <dbReference type="SAM" id="Phobius"/>
    </source>
</evidence>
<organism evidence="4 5">
    <name type="scientific">Dichomitus squalens</name>
    <dbReference type="NCBI Taxonomy" id="114155"/>
    <lineage>
        <taxon>Eukaryota</taxon>
        <taxon>Fungi</taxon>
        <taxon>Dikarya</taxon>
        <taxon>Basidiomycota</taxon>
        <taxon>Agaricomycotina</taxon>
        <taxon>Agaricomycetes</taxon>
        <taxon>Polyporales</taxon>
        <taxon>Polyporaceae</taxon>
        <taxon>Dichomitus</taxon>
    </lineage>
</organism>
<dbReference type="PANTHER" id="PTHR40465">
    <property type="entry name" value="CHROMOSOME 1, WHOLE GENOME SHOTGUN SEQUENCE"/>
    <property type="match status" value="1"/>
</dbReference>
<proteinExistence type="predicted"/>